<sequence>MAAARTEYPGCAAGARAPSSVERRPCMDGGGGSTPSGEVGCPAHDGDDDYCGSNAPFGSVAGRPFADRRRVEGPGVRMASPLRNGDQAAAGGRRKESRRLGTLLLVLRVAALCFSLAAAVFAATDGAVLRLAPFRFLLAANAIVAVYSVFEVAAAAWEVAKGATLLPEALQLWFDFGHDQGFGYMALAAAAAAAREAALCGGGQERNISSTACLQGDIAVGLGFAAFAFLALAALATGFRLVRFLATGSRLPAGASSPY</sequence>
<evidence type="ECO:0000256" key="3">
    <source>
        <dbReference type="ARBA" id="ARBA00011489"/>
    </source>
</evidence>
<comment type="subcellular location">
    <subcellularLocation>
        <location evidence="1 8">Cell membrane</location>
        <topology evidence="1 8">Multi-pass membrane protein</topology>
    </subcellularLocation>
</comment>
<evidence type="ECO:0000256" key="7">
    <source>
        <dbReference type="ARBA" id="ARBA00023136"/>
    </source>
</evidence>
<feature type="domain" description="Casparian strip membrane protein" evidence="10">
    <location>
        <begin position="99"/>
        <end position="229"/>
    </location>
</feature>
<protein>
    <recommendedName>
        <fullName evidence="8">CASP-like protein</fullName>
    </recommendedName>
</protein>
<dbReference type="PANTHER" id="PTHR33573:SF56">
    <property type="entry name" value="CASP-LIKE PROTEIN 4C1"/>
    <property type="match status" value="1"/>
</dbReference>
<comment type="caution">
    <text evidence="8">Lacks conserved residue(s) required for the propagation of feature annotation.</text>
</comment>
<keyword evidence="12" id="KW-1185">Reference proteome</keyword>
<dbReference type="InterPro" id="IPR006702">
    <property type="entry name" value="CASP_dom"/>
</dbReference>
<keyword evidence="7 8" id="KW-0472">Membrane</keyword>
<feature type="transmembrane region" description="Helical" evidence="8">
    <location>
        <begin position="218"/>
        <end position="242"/>
    </location>
</feature>
<keyword evidence="6 8" id="KW-1133">Transmembrane helix</keyword>
<dbReference type="Proteomes" id="UP000324705">
    <property type="component" value="Chromosome 5A"/>
</dbReference>
<evidence type="ECO:0000313" key="11">
    <source>
        <dbReference type="EMBL" id="VAI13948.1"/>
    </source>
</evidence>
<dbReference type="GO" id="GO:0005886">
    <property type="term" value="C:plasma membrane"/>
    <property type="evidence" value="ECO:0007669"/>
    <property type="project" value="UniProtKB-SubCell"/>
</dbReference>
<evidence type="ECO:0000256" key="1">
    <source>
        <dbReference type="ARBA" id="ARBA00004651"/>
    </source>
</evidence>
<evidence type="ECO:0000256" key="2">
    <source>
        <dbReference type="ARBA" id="ARBA00007651"/>
    </source>
</evidence>
<evidence type="ECO:0000313" key="12">
    <source>
        <dbReference type="Proteomes" id="UP000324705"/>
    </source>
</evidence>
<dbReference type="AlphaFoldDB" id="A0A9R0WJH9"/>
<dbReference type="Pfam" id="PF04535">
    <property type="entry name" value="CASP_dom"/>
    <property type="match status" value="1"/>
</dbReference>
<feature type="transmembrane region" description="Helical" evidence="8">
    <location>
        <begin position="136"/>
        <end position="160"/>
    </location>
</feature>
<evidence type="ECO:0000256" key="4">
    <source>
        <dbReference type="ARBA" id="ARBA00022475"/>
    </source>
</evidence>
<name>A0A9R0WJH9_TRITD</name>
<evidence type="ECO:0000256" key="8">
    <source>
        <dbReference type="RuleBase" id="RU361233"/>
    </source>
</evidence>
<dbReference type="PANTHER" id="PTHR33573">
    <property type="entry name" value="CASP-LIKE PROTEIN 4A4"/>
    <property type="match status" value="1"/>
</dbReference>
<evidence type="ECO:0000256" key="6">
    <source>
        <dbReference type="ARBA" id="ARBA00022989"/>
    </source>
</evidence>
<keyword evidence="4 8" id="KW-1003">Cell membrane</keyword>
<evidence type="ECO:0000256" key="9">
    <source>
        <dbReference type="SAM" id="MobiDB-lite"/>
    </source>
</evidence>
<comment type="similarity">
    <text evidence="2 8">Belongs to the Casparian strip membrane proteins (CASP) family.</text>
</comment>
<evidence type="ECO:0000256" key="5">
    <source>
        <dbReference type="ARBA" id="ARBA00022692"/>
    </source>
</evidence>
<keyword evidence="5 8" id="KW-0812">Transmembrane</keyword>
<gene>
    <name evidence="11" type="ORF">TRITD_5Av1G043650</name>
</gene>
<evidence type="ECO:0000259" key="10">
    <source>
        <dbReference type="Pfam" id="PF04535"/>
    </source>
</evidence>
<dbReference type="EMBL" id="LT934119">
    <property type="protein sequence ID" value="VAI13948.1"/>
    <property type="molecule type" value="Genomic_DNA"/>
</dbReference>
<dbReference type="OMA" id="RTEYPGC"/>
<reference evidence="11 12" key="1">
    <citation type="submission" date="2017-09" db="EMBL/GenBank/DDBJ databases">
        <authorList>
            <consortium name="International Durum Wheat Genome Sequencing Consortium (IDWGSC)"/>
            <person name="Milanesi L."/>
        </authorList>
    </citation>
    <scope>NUCLEOTIDE SEQUENCE [LARGE SCALE GENOMIC DNA]</scope>
    <source>
        <strain evidence="12">cv. Svevo</strain>
    </source>
</reference>
<proteinExistence type="inferred from homology"/>
<comment type="subunit">
    <text evidence="3 8">Homodimer and heterodimers.</text>
</comment>
<accession>A0A9R0WJH9</accession>
<organism evidence="11 12">
    <name type="scientific">Triticum turgidum subsp. durum</name>
    <name type="common">Durum wheat</name>
    <name type="synonym">Triticum durum</name>
    <dbReference type="NCBI Taxonomy" id="4567"/>
    <lineage>
        <taxon>Eukaryota</taxon>
        <taxon>Viridiplantae</taxon>
        <taxon>Streptophyta</taxon>
        <taxon>Embryophyta</taxon>
        <taxon>Tracheophyta</taxon>
        <taxon>Spermatophyta</taxon>
        <taxon>Magnoliopsida</taxon>
        <taxon>Liliopsida</taxon>
        <taxon>Poales</taxon>
        <taxon>Poaceae</taxon>
        <taxon>BOP clade</taxon>
        <taxon>Pooideae</taxon>
        <taxon>Triticodae</taxon>
        <taxon>Triticeae</taxon>
        <taxon>Triticinae</taxon>
        <taxon>Triticum</taxon>
    </lineage>
</organism>
<dbReference type="Gramene" id="TRITD5Av1G043650.2">
    <property type="protein sequence ID" value="TRITD5Av1G043650.2"/>
    <property type="gene ID" value="TRITD5Av1G043650"/>
</dbReference>
<feature type="region of interest" description="Disordered" evidence="9">
    <location>
        <begin position="1"/>
        <end position="41"/>
    </location>
</feature>
<feature type="transmembrane region" description="Helical" evidence="8">
    <location>
        <begin position="103"/>
        <end position="124"/>
    </location>
</feature>